<sequence>MASEVKARPRCGSGAVTGALRCRRAAECAPRAATPPSGGGRRGRFVGGAGYSANMATEERAPALDQLDRALLRVTARADTSAARARQLRWVVGELRRALVQEGFPAEARASLAALLSAEPTRRYLELARCGRLRTRAVAGAGISTTASMRVRMDCLEILARAGSVPVELPERPAMPELKTPVGARQRSLLLNWLGEHADRAGADAGRIRLFALIGVVLDTGARAGELCAMRLEDLGPDERTVTIVRHPQARTVNPAVTEILPLSGPTRAALRRWLDVRADLVWPLRGEVAAVWVSVRGNHSGIPDEDGNSRPRPAGMPLMPRGLARAYTRTVVRLNVDMVGRPGWEPLPYRLEQLRRAIDAAPIAADAAAT</sequence>
<accession>A0A1T3NTH0</accession>
<keyword evidence="4" id="KW-1185">Reference proteome</keyword>
<evidence type="ECO:0000313" key="4">
    <source>
        <dbReference type="Proteomes" id="UP000190037"/>
    </source>
</evidence>
<keyword evidence="1" id="KW-0233">DNA recombination</keyword>
<dbReference type="Gene3D" id="1.10.443.10">
    <property type="entry name" value="Intergrase catalytic core"/>
    <property type="match status" value="1"/>
</dbReference>
<dbReference type="InterPro" id="IPR013762">
    <property type="entry name" value="Integrase-like_cat_sf"/>
</dbReference>
<gene>
    <name evidence="3" type="ORF">B4N89_02570</name>
</gene>
<dbReference type="AlphaFoldDB" id="A0A1T3NTH0"/>
<dbReference type="Proteomes" id="UP000190037">
    <property type="component" value="Unassembled WGS sequence"/>
</dbReference>
<dbReference type="PROSITE" id="PS51898">
    <property type="entry name" value="TYR_RECOMBINASE"/>
    <property type="match status" value="1"/>
</dbReference>
<dbReference type="GO" id="GO:0003677">
    <property type="term" value="F:DNA binding"/>
    <property type="evidence" value="ECO:0007669"/>
    <property type="project" value="InterPro"/>
</dbReference>
<dbReference type="GO" id="GO:0015074">
    <property type="term" value="P:DNA integration"/>
    <property type="evidence" value="ECO:0007669"/>
    <property type="project" value="InterPro"/>
</dbReference>
<dbReference type="InterPro" id="IPR011010">
    <property type="entry name" value="DNA_brk_join_enz"/>
</dbReference>
<dbReference type="InterPro" id="IPR002104">
    <property type="entry name" value="Integrase_catalytic"/>
</dbReference>
<feature type="domain" description="Tyr recombinase" evidence="2">
    <location>
        <begin position="177"/>
        <end position="371"/>
    </location>
</feature>
<dbReference type="SUPFAM" id="SSF56349">
    <property type="entry name" value="DNA breaking-rejoining enzymes"/>
    <property type="match status" value="1"/>
</dbReference>
<reference evidence="3 4" key="1">
    <citation type="submission" date="2017-03" db="EMBL/GenBank/DDBJ databases">
        <title>Draft genome sequence of Streptomyces scabrisporus NF3, endophyte isolated from Amphipterygium adstringens.</title>
        <authorList>
            <person name="Vazquez M."/>
            <person name="Ceapa C.D."/>
            <person name="Rodriguez Luna D."/>
            <person name="Sanchez Esquivel S."/>
        </authorList>
    </citation>
    <scope>NUCLEOTIDE SEQUENCE [LARGE SCALE GENOMIC DNA]</scope>
    <source>
        <strain evidence="3 4">NF3</strain>
    </source>
</reference>
<name>A0A1T3NTH0_9ACTN</name>
<dbReference type="CDD" id="cd00397">
    <property type="entry name" value="DNA_BRE_C"/>
    <property type="match status" value="1"/>
</dbReference>
<evidence type="ECO:0000259" key="2">
    <source>
        <dbReference type="PROSITE" id="PS51898"/>
    </source>
</evidence>
<evidence type="ECO:0000256" key="1">
    <source>
        <dbReference type="ARBA" id="ARBA00023172"/>
    </source>
</evidence>
<proteinExistence type="predicted"/>
<protein>
    <recommendedName>
        <fullName evidence="2">Tyr recombinase domain-containing protein</fullName>
    </recommendedName>
</protein>
<dbReference type="EMBL" id="MWQN01000001">
    <property type="protein sequence ID" value="OPC79980.1"/>
    <property type="molecule type" value="Genomic_DNA"/>
</dbReference>
<dbReference type="STRING" id="159449.B4N89_02570"/>
<evidence type="ECO:0000313" key="3">
    <source>
        <dbReference type="EMBL" id="OPC79980.1"/>
    </source>
</evidence>
<comment type="caution">
    <text evidence="3">The sequence shown here is derived from an EMBL/GenBank/DDBJ whole genome shotgun (WGS) entry which is preliminary data.</text>
</comment>
<dbReference type="GO" id="GO:0006310">
    <property type="term" value="P:DNA recombination"/>
    <property type="evidence" value="ECO:0007669"/>
    <property type="project" value="UniProtKB-KW"/>
</dbReference>
<organism evidence="3 4">
    <name type="scientific">Embleya scabrispora</name>
    <dbReference type="NCBI Taxonomy" id="159449"/>
    <lineage>
        <taxon>Bacteria</taxon>
        <taxon>Bacillati</taxon>
        <taxon>Actinomycetota</taxon>
        <taxon>Actinomycetes</taxon>
        <taxon>Kitasatosporales</taxon>
        <taxon>Streptomycetaceae</taxon>
        <taxon>Embleya</taxon>
    </lineage>
</organism>